<dbReference type="InterPro" id="IPR024079">
    <property type="entry name" value="MetalloPept_cat_dom_sf"/>
</dbReference>
<protein>
    <recommendedName>
        <fullName evidence="7">Metalloendopeptidase</fullName>
        <ecNumber evidence="7">3.4.24.-</ecNumber>
    </recommendedName>
</protein>
<dbReference type="PANTHER" id="PTHR10127:SF780">
    <property type="entry name" value="METALLOENDOPEPTIDASE"/>
    <property type="match status" value="1"/>
</dbReference>
<keyword evidence="3 6" id="KW-0378">Hydrolase</keyword>
<dbReference type="PANTHER" id="PTHR10127">
    <property type="entry name" value="DISCOIDIN, CUB, EGF, LAMININ , AND ZINC METALLOPROTEASE DOMAIN CONTAINING"/>
    <property type="match status" value="1"/>
</dbReference>
<dbReference type="GO" id="GO:0006508">
    <property type="term" value="P:proteolysis"/>
    <property type="evidence" value="ECO:0007669"/>
    <property type="project" value="UniProtKB-KW"/>
</dbReference>
<evidence type="ECO:0000256" key="2">
    <source>
        <dbReference type="ARBA" id="ARBA00022723"/>
    </source>
</evidence>
<feature type="binding site" evidence="6">
    <location>
        <position position="178"/>
    </location>
    <ligand>
        <name>Zn(2+)</name>
        <dbReference type="ChEBI" id="CHEBI:29105"/>
        <note>catalytic</note>
    </ligand>
</feature>
<evidence type="ECO:0000256" key="5">
    <source>
        <dbReference type="ARBA" id="ARBA00023049"/>
    </source>
</evidence>
<evidence type="ECO:0000256" key="1">
    <source>
        <dbReference type="ARBA" id="ARBA00022670"/>
    </source>
</evidence>
<feature type="chain" id="PRO_5040534070" description="Metalloendopeptidase" evidence="7">
    <location>
        <begin position="18"/>
        <end position="227"/>
    </location>
</feature>
<keyword evidence="7" id="KW-0732">Signal</keyword>
<dbReference type="EC" id="3.4.24.-" evidence="7"/>
<comment type="caution">
    <text evidence="9">The sequence shown here is derived from an EMBL/GenBank/DDBJ whole genome shotgun (WGS) entry which is preliminary data.</text>
</comment>
<dbReference type="Gene3D" id="3.40.390.10">
    <property type="entry name" value="Collagenase (Catalytic Domain)"/>
    <property type="match status" value="1"/>
</dbReference>
<keyword evidence="5 6" id="KW-0482">Metalloprotease</keyword>
<dbReference type="EMBL" id="CAKOFQ010006681">
    <property type="protein sequence ID" value="CAH1959192.1"/>
    <property type="molecule type" value="Genomic_DNA"/>
</dbReference>
<accession>A0A9P0JRZ3</accession>
<evidence type="ECO:0000256" key="4">
    <source>
        <dbReference type="ARBA" id="ARBA00022833"/>
    </source>
</evidence>
<feature type="binding site" evidence="6">
    <location>
        <position position="182"/>
    </location>
    <ligand>
        <name>Zn(2+)</name>
        <dbReference type="ChEBI" id="CHEBI:29105"/>
        <note>catalytic</note>
    </ligand>
</feature>
<dbReference type="SUPFAM" id="SSF55486">
    <property type="entry name" value="Metalloproteases ('zincins'), catalytic domain"/>
    <property type="match status" value="1"/>
</dbReference>
<dbReference type="Pfam" id="PF01400">
    <property type="entry name" value="Astacin"/>
    <property type="match status" value="1"/>
</dbReference>
<name>A0A9P0JRZ3_ACAOB</name>
<dbReference type="PROSITE" id="PS51864">
    <property type="entry name" value="ASTACIN"/>
    <property type="match status" value="1"/>
</dbReference>
<dbReference type="GO" id="GO:0008270">
    <property type="term" value="F:zinc ion binding"/>
    <property type="evidence" value="ECO:0007669"/>
    <property type="project" value="UniProtKB-UniRule"/>
</dbReference>
<reference evidence="9" key="1">
    <citation type="submission" date="2022-03" db="EMBL/GenBank/DDBJ databases">
        <authorList>
            <person name="Sayadi A."/>
        </authorList>
    </citation>
    <scope>NUCLEOTIDE SEQUENCE</scope>
</reference>
<evidence type="ECO:0000313" key="10">
    <source>
        <dbReference type="Proteomes" id="UP001152888"/>
    </source>
</evidence>
<feature type="domain" description="Peptidase M12A" evidence="8">
    <location>
        <begin position="84"/>
        <end position="227"/>
    </location>
</feature>
<feature type="signal peptide" evidence="7">
    <location>
        <begin position="1"/>
        <end position="17"/>
    </location>
</feature>
<evidence type="ECO:0000313" key="9">
    <source>
        <dbReference type="EMBL" id="CAH1959192.1"/>
    </source>
</evidence>
<sequence length="227" mass="25311">MLLSILQLVLFFNRVSSFPFSLFDSSEDVLGVDLSFLGEKAFKNPDPEVGKRLENWNASSSENPEELGEYAQGDILLPKELNRNGLIGNSFRWKAGVIPYEIVGFFLPSQLSAIQAAMDLYHTYTCVSFKQKSSSDKDFISISNSGTGCWSSVGKKGGRQDVNLQTPACTTRVGTVVHELMHAAGFLHEQSRPERDDYITIVWQNIKEGVTKTILKKVKSLKLTRLV</sequence>
<keyword evidence="1 6" id="KW-0645">Protease</keyword>
<proteinExistence type="predicted"/>
<feature type="binding site" evidence="6">
    <location>
        <position position="188"/>
    </location>
    <ligand>
        <name>Zn(2+)</name>
        <dbReference type="ChEBI" id="CHEBI:29105"/>
        <note>catalytic</note>
    </ligand>
</feature>
<evidence type="ECO:0000259" key="8">
    <source>
        <dbReference type="PROSITE" id="PS51864"/>
    </source>
</evidence>
<dbReference type="PRINTS" id="PR00480">
    <property type="entry name" value="ASTACIN"/>
</dbReference>
<dbReference type="GO" id="GO:0004222">
    <property type="term" value="F:metalloendopeptidase activity"/>
    <property type="evidence" value="ECO:0007669"/>
    <property type="project" value="UniProtKB-UniRule"/>
</dbReference>
<keyword evidence="2 6" id="KW-0479">Metal-binding</keyword>
<keyword evidence="10" id="KW-1185">Reference proteome</keyword>
<dbReference type="InterPro" id="IPR034035">
    <property type="entry name" value="Astacin-like_dom"/>
</dbReference>
<evidence type="ECO:0000256" key="7">
    <source>
        <dbReference type="RuleBase" id="RU361183"/>
    </source>
</evidence>
<gene>
    <name evidence="9" type="ORF">ACAOBT_LOCUS3057</name>
</gene>
<dbReference type="OrthoDB" id="291007at2759"/>
<dbReference type="InterPro" id="IPR006026">
    <property type="entry name" value="Peptidase_Metallo"/>
</dbReference>
<keyword evidence="4 6" id="KW-0862">Zinc</keyword>
<dbReference type="InterPro" id="IPR001506">
    <property type="entry name" value="Peptidase_M12A"/>
</dbReference>
<comment type="cofactor">
    <cofactor evidence="6 7">
        <name>Zn(2+)</name>
        <dbReference type="ChEBI" id="CHEBI:29105"/>
    </cofactor>
    <text evidence="6 7">Binds 1 zinc ion per subunit.</text>
</comment>
<dbReference type="Proteomes" id="UP001152888">
    <property type="component" value="Unassembled WGS sequence"/>
</dbReference>
<comment type="caution">
    <text evidence="6">Lacks conserved residue(s) required for the propagation of feature annotation.</text>
</comment>
<dbReference type="SMART" id="SM00235">
    <property type="entry name" value="ZnMc"/>
    <property type="match status" value="1"/>
</dbReference>
<evidence type="ECO:0000256" key="3">
    <source>
        <dbReference type="ARBA" id="ARBA00022801"/>
    </source>
</evidence>
<dbReference type="CDD" id="cd04280">
    <property type="entry name" value="ZnMc_astacin_like"/>
    <property type="match status" value="1"/>
</dbReference>
<evidence type="ECO:0000256" key="6">
    <source>
        <dbReference type="PROSITE-ProRule" id="PRU01211"/>
    </source>
</evidence>
<dbReference type="AlphaFoldDB" id="A0A9P0JRZ3"/>
<organism evidence="9 10">
    <name type="scientific">Acanthoscelides obtectus</name>
    <name type="common">Bean weevil</name>
    <name type="synonym">Bruchus obtectus</name>
    <dbReference type="NCBI Taxonomy" id="200917"/>
    <lineage>
        <taxon>Eukaryota</taxon>
        <taxon>Metazoa</taxon>
        <taxon>Ecdysozoa</taxon>
        <taxon>Arthropoda</taxon>
        <taxon>Hexapoda</taxon>
        <taxon>Insecta</taxon>
        <taxon>Pterygota</taxon>
        <taxon>Neoptera</taxon>
        <taxon>Endopterygota</taxon>
        <taxon>Coleoptera</taxon>
        <taxon>Polyphaga</taxon>
        <taxon>Cucujiformia</taxon>
        <taxon>Chrysomeloidea</taxon>
        <taxon>Chrysomelidae</taxon>
        <taxon>Bruchinae</taxon>
        <taxon>Bruchini</taxon>
        <taxon>Acanthoscelides</taxon>
    </lineage>
</organism>
<feature type="active site" evidence="6">
    <location>
        <position position="179"/>
    </location>
</feature>